<accession>A0A495IMJ4</accession>
<organism evidence="6 7">
    <name type="scientific">Frondihabitans australicus</name>
    <dbReference type="NCBI Taxonomy" id="386892"/>
    <lineage>
        <taxon>Bacteria</taxon>
        <taxon>Bacillati</taxon>
        <taxon>Actinomycetota</taxon>
        <taxon>Actinomycetes</taxon>
        <taxon>Micrococcales</taxon>
        <taxon>Microbacteriaceae</taxon>
        <taxon>Frondihabitans</taxon>
    </lineage>
</organism>
<evidence type="ECO:0000259" key="5">
    <source>
        <dbReference type="PROSITE" id="PS50977"/>
    </source>
</evidence>
<sequence>MEAGASRRVGRPRDPFIEGRLLRVTQELIAEIGIEALTMNRVAERAGASKATIFRRWDDKRSLIRDAVAAFDVDTTIPNTGALRTDLDELIRTWVSPIGYPPAEFRHVIAAISRDPDIWRAYDAATHAERTRSLTAVVRRAVTRGEAPAVRYDAAFVTRAVHALAVEHAAQRELPLDDAFVSRVIDSIVEPILGVGRDPEADAADVAAGIPLHVRR</sequence>
<keyword evidence="7" id="KW-1185">Reference proteome</keyword>
<dbReference type="SUPFAM" id="SSF48498">
    <property type="entry name" value="Tetracyclin repressor-like, C-terminal domain"/>
    <property type="match status" value="1"/>
</dbReference>
<gene>
    <name evidence="6" type="ORF">C8E83_3559</name>
</gene>
<dbReference type="SUPFAM" id="SSF46689">
    <property type="entry name" value="Homeodomain-like"/>
    <property type="match status" value="1"/>
</dbReference>
<evidence type="ECO:0000313" key="6">
    <source>
        <dbReference type="EMBL" id="RKR76386.1"/>
    </source>
</evidence>
<dbReference type="InterPro" id="IPR023772">
    <property type="entry name" value="DNA-bd_HTH_TetR-type_CS"/>
</dbReference>
<evidence type="ECO:0000256" key="4">
    <source>
        <dbReference type="PROSITE-ProRule" id="PRU00335"/>
    </source>
</evidence>
<dbReference type="InterPro" id="IPR011075">
    <property type="entry name" value="TetR_C"/>
</dbReference>
<dbReference type="InterPro" id="IPR009057">
    <property type="entry name" value="Homeodomain-like_sf"/>
</dbReference>
<dbReference type="InterPro" id="IPR036271">
    <property type="entry name" value="Tet_transcr_reg_TetR-rel_C_sf"/>
</dbReference>
<dbReference type="AlphaFoldDB" id="A0A495IMJ4"/>
<dbReference type="GO" id="GO:0000976">
    <property type="term" value="F:transcription cis-regulatory region binding"/>
    <property type="evidence" value="ECO:0007669"/>
    <property type="project" value="TreeGrafter"/>
</dbReference>
<feature type="DNA-binding region" description="H-T-H motif" evidence="4">
    <location>
        <begin position="38"/>
        <end position="57"/>
    </location>
</feature>
<dbReference type="Pfam" id="PF16859">
    <property type="entry name" value="TetR_C_11"/>
    <property type="match status" value="1"/>
</dbReference>
<dbReference type="OrthoDB" id="9796019at2"/>
<comment type="caution">
    <text evidence="6">The sequence shown here is derived from an EMBL/GenBank/DDBJ whole genome shotgun (WGS) entry which is preliminary data.</text>
</comment>
<dbReference type="Gene3D" id="1.10.10.60">
    <property type="entry name" value="Homeodomain-like"/>
    <property type="match status" value="1"/>
</dbReference>
<dbReference type="Gene3D" id="1.10.357.10">
    <property type="entry name" value="Tetracycline Repressor, domain 2"/>
    <property type="match status" value="1"/>
</dbReference>
<keyword evidence="2 4" id="KW-0238">DNA-binding</keyword>
<proteinExistence type="predicted"/>
<dbReference type="PANTHER" id="PTHR30055:SF148">
    <property type="entry name" value="TETR-FAMILY TRANSCRIPTIONAL REGULATOR"/>
    <property type="match status" value="1"/>
</dbReference>
<protein>
    <submittedName>
        <fullName evidence="6">TetR family transcriptional regulator</fullName>
    </submittedName>
</protein>
<evidence type="ECO:0000313" key="7">
    <source>
        <dbReference type="Proteomes" id="UP000280008"/>
    </source>
</evidence>
<dbReference type="PROSITE" id="PS01081">
    <property type="entry name" value="HTH_TETR_1"/>
    <property type="match status" value="1"/>
</dbReference>
<dbReference type="Proteomes" id="UP000280008">
    <property type="component" value="Unassembled WGS sequence"/>
</dbReference>
<dbReference type="EMBL" id="RBKS01000001">
    <property type="protein sequence ID" value="RKR76386.1"/>
    <property type="molecule type" value="Genomic_DNA"/>
</dbReference>
<feature type="domain" description="HTH tetR-type" evidence="5">
    <location>
        <begin position="15"/>
        <end position="75"/>
    </location>
</feature>
<dbReference type="InterPro" id="IPR050109">
    <property type="entry name" value="HTH-type_TetR-like_transc_reg"/>
</dbReference>
<reference evidence="6 7" key="1">
    <citation type="submission" date="2018-10" db="EMBL/GenBank/DDBJ databases">
        <title>Sequencing the genomes of 1000 actinobacteria strains.</title>
        <authorList>
            <person name="Klenk H.-P."/>
        </authorList>
    </citation>
    <scope>NUCLEOTIDE SEQUENCE [LARGE SCALE GENOMIC DNA]</scope>
    <source>
        <strain evidence="6 7">DSM 17894</strain>
    </source>
</reference>
<keyword evidence="1" id="KW-0805">Transcription regulation</keyword>
<evidence type="ECO:0000256" key="3">
    <source>
        <dbReference type="ARBA" id="ARBA00023163"/>
    </source>
</evidence>
<dbReference type="RefSeq" id="WP_121371365.1">
    <property type="nucleotide sequence ID" value="NZ_RBKS01000001.1"/>
</dbReference>
<keyword evidence="3" id="KW-0804">Transcription</keyword>
<dbReference type="PRINTS" id="PR00455">
    <property type="entry name" value="HTHTETR"/>
</dbReference>
<dbReference type="GO" id="GO:0003700">
    <property type="term" value="F:DNA-binding transcription factor activity"/>
    <property type="evidence" value="ECO:0007669"/>
    <property type="project" value="TreeGrafter"/>
</dbReference>
<dbReference type="PANTHER" id="PTHR30055">
    <property type="entry name" value="HTH-TYPE TRANSCRIPTIONAL REGULATOR RUTR"/>
    <property type="match status" value="1"/>
</dbReference>
<dbReference type="Pfam" id="PF00440">
    <property type="entry name" value="TetR_N"/>
    <property type="match status" value="1"/>
</dbReference>
<name>A0A495IMJ4_9MICO</name>
<evidence type="ECO:0000256" key="2">
    <source>
        <dbReference type="ARBA" id="ARBA00023125"/>
    </source>
</evidence>
<dbReference type="InterPro" id="IPR001647">
    <property type="entry name" value="HTH_TetR"/>
</dbReference>
<evidence type="ECO:0000256" key="1">
    <source>
        <dbReference type="ARBA" id="ARBA00023015"/>
    </source>
</evidence>
<dbReference type="PROSITE" id="PS50977">
    <property type="entry name" value="HTH_TETR_2"/>
    <property type="match status" value="1"/>
</dbReference>